<evidence type="ECO:0000259" key="1">
    <source>
        <dbReference type="Pfam" id="PF01048"/>
    </source>
</evidence>
<keyword evidence="3" id="KW-1185">Reference proteome</keyword>
<sequence>MSSRNGDLRADRRILFVMATNHEYREHLRARIDPLITGVGPVEAAIGTAIRLEQLRIADALPDLVVSLGSAGSRRCDLGGVYQIASVSWRDMDASPIGFAPGVTPFADHPAVVALPTPIAGVPCATLSTGSDIVAGDRYAAIDADLVDMETFAVLRACQRFGVPMMGLRGVSDGRGTLDGVAGWTELLPLLDRRLAAAVDRLGA</sequence>
<accession>A0ABX1CTS0</accession>
<dbReference type="Pfam" id="PF01048">
    <property type="entry name" value="PNP_UDP_1"/>
    <property type="match status" value="1"/>
</dbReference>
<dbReference type="NCBIfam" id="TIGR01705">
    <property type="entry name" value="MTA_SAH-nuc-hyp"/>
    <property type="match status" value="1"/>
</dbReference>
<organism evidence="2 3">
    <name type="scientific">Sphingomonas corticis</name>
    <dbReference type="NCBI Taxonomy" id="2722791"/>
    <lineage>
        <taxon>Bacteria</taxon>
        <taxon>Pseudomonadati</taxon>
        <taxon>Pseudomonadota</taxon>
        <taxon>Alphaproteobacteria</taxon>
        <taxon>Sphingomonadales</taxon>
        <taxon>Sphingomonadaceae</taxon>
        <taxon>Sphingomonas</taxon>
    </lineage>
</organism>
<feature type="domain" description="Nucleoside phosphorylase" evidence="1">
    <location>
        <begin position="37"/>
        <end position="176"/>
    </location>
</feature>
<dbReference type="RefSeq" id="WP_168134780.1">
    <property type="nucleotide sequence ID" value="NZ_JAAVJH010000006.1"/>
</dbReference>
<proteinExistence type="predicted"/>
<name>A0ABX1CTS0_9SPHN</name>
<keyword evidence="2" id="KW-0378">Hydrolase</keyword>
<dbReference type="EC" id="3.2.2.9" evidence="2"/>
<dbReference type="SUPFAM" id="SSF53167">
    <property type="entry name" value="Purine and uridine phosphorylases"/>
    <property type="match status" value="1"/>
</dbReference>
<dbReference type="InterPro" id="IPR010050">
    <property type="entry name" value="MTA_SAH_nuc_hyp"/>
</dbReference>
<dbReference type="EMBL" id="JAAVJH010000006">
    <property type="protein sequence ID" value="NJR79232.1"/>
    <property type="molecule type" value="Genomic_DNA"/>
</dbReference>
<keyword evidence="2" id="KW-0326">Glycosidase</keyword>
<evidence type="ECO:0000313" key="2">
    <source>
        <dbReference type="EMBL" id="NJR79232.1"/>
    </source>
</evidence>
<evidence type="ECO:0000313" key="3">
    <source>
        <dbReference type="Proteomes" id="UP000732399"/>
    </source>
</evidence>
<gene>
    <name evidence="2" type="ORF">HBH26_11615</name>
</gene>
<dbReference type="InterPro" id="IPR000845">
    <property type="entry name" value="Nucleoside_phosphorylase_d"/>
</dbReference>
<reference evidence="2 3" key="1">
    <citation type="submission" date="2020-03" db="EMBL/GenBank/DDBJ databases">
        <authorList>
            <person name="Wang L."/>
            <person name="He N."/>
            <person name="Li Y."/>
            <person name="Fang Y."/>
            <person name="Zhang F."/>
        </authorList>
    </citation>
    <scope>NUCLEOTIDE SEQUENCE [LARGE SCALE GENOMIC DNA]</scope>
    <source>
        <strain evidence="2 3">36D10-4-7</strain>
    </source>
</reference>
<dbReference type="GO" id="GO:0008782">
    <property type="term" value="F:adenosylhomocysteine nucleosidase activity"/>
    <property type="evidence" value="ECO:0007669"/>
    <property type="project" value="UniProtKB-EC"/>
</dbReference>
<dbReference type="Proteomes" id="UP000732399">
    <property type="component" value="Unassembled WGS sequence"/>
</dbReference>
<dbReference type="InterPro" id="IPR035994">
    <property type="entry name" value="Nucleoside_phosphorylase_sf"/>
</dbReference>
<comment type="caution">
    <text evidence="2">The sequence shown here is derived from an EMBL/GenBank/DDBJ whole genome shotgun (WGS) entry which is preliminary data.</text>
</comment>
<dbReference type="Gene3D" id="3.40.50.1580">
    <property type="entry name" value="Nucleoside phosphorylase domain"/>
    <property type="match status" value="1"/>
</dbReference>
<protein>
    <submittedName>
        <fullName evidence="2">5'-methylthioadenosine/S-adenosylhomocysteine nucleosidase</fullName>
        <ecNumber evidence="2">3.2.2.9</ecNumber>
    </submittedName>
</protein>